<dbReference type="AlphaFoldDB" id="A0A7G9LEG1"/>
<dbReference type="EMBL" id="CP060695">
    <property type="protein sequence ID" value="QNM87010.1"/>
    <property type="molecule type" value="Genomic_DNA"/>
</dbReference>
<gene>
    <name evidence="1" type="ORF">H9W90_07825</name>
</gene>
<proteinExistence type="predicted"/>
<accession>A0A7G9LEG1</accession>
<protein>
    <recommendedName>
        <fullName evidence="3">MORN repeat variant</fullName>
    </recommendedName>
</protein>
<organism evidence="1 2">
    <name type="scientific">Polaribacter pectinis</name>
    <dbReference type="NCBI Taxonomy" id="2738844"/>
    <lineage>
        <taxon>Bacteria</taxon>
        <taxon>Pseudomonadati</taxon>
        <taxon>Bacteroidota</taxon>
        <taxon>Flavobacteriia</taxon>
        <taxon>Flavobacteriales</taxon>
        <taxon>Flavobacteriaceae</taxon>
    </lineage>
</organism>
<evidence type="ECO:0008006" key="3">
    <source>
        <dbReference type="Google" id="ProtNLM"/>
    </source>
</evidence>
<dbReference type="RefSeq" id="WP_187483881.1">
    <property type="nucleotide sequence ID" value="NZ_CP060695.1"/>
</dbReference>
<keyword evidence="2" id="KW-1185">Reference proteome</keyword>
<sequence>MKIKFVIILTLFAFLKAEFSHSQHSEKFIEITKNLKPIDSITKIKKFRNGRIKEISKFLVYEYGEYTYEIVSGKQQLFNKKGRLFYEVFYGSFGNLIYQKQFNNKNQLYRIIETSKIDLKPETTLYQILNSNKKTLIESYEKEYNSNEKEGNLKLWKEGKWLNGRKIGKWKTYNFCDETFKIKEYKKK</sequence>
<dbReference type="Proteomes" id="UP000515808">
    <property type="component" value="Chromosome"/>
</dbReference>
<evidence type="ECO:0000313" key="1">
    <source>
        <dbReference type="EMBL" id="QNM87010.1"/>
    </source>
</evidence>
<evidence type="ECO:0000313" key="2">
    <source>
        <dbReference type="Proteomes" id="UP000515808"/>
    </source>
</evidence>
<reference evidence="1 2" key="1">
    <citation type="submission" date="2020-08" db="EMBL/GenBank/DDBJ databases">
        <title>Polaribacter sp. L12M9 isolated from gut of the Korean scallop.</title>
        <authorList>
            <person name="Jeong Y.S."/>
        </authorList>
    </citation>
    <scope>NUCLEOTIDE SEQUENCE [LARGE SCALE GENOMIC DNA]</scope>
    <source>
        <strain evidence="1 2">L12M9</strain>
    </source>
</reference>
<dbReference type="KEGG" id="ppec:H9W90_07825"/>
<name>A0A7G9LEG1_9FLAO</name>